<proteinExistence type="predicted"/>
<comment type="caution">
    <text evidence="8">The sequence shown here is derived from an EMBL/GenBank/DDBJ whole genome shotgun (WGS) entry which is preliminary data.</text>
</comment>
<dbReference type="InterPro" id="IPR017896">
    <property type="entry name" value="4Fe4S_Fe-S-bd"/>
</dbReference>
<evidence type="ECO:0000313" key="9">
    <source>
        <dbReference type="Proteomes" id="UP001523369"/>
    </source>
</evidence>
<keyword evidence="5" id="KW-0408">Iron</keyword>
<dbReference type="PROSITE" id="PS00198">
    <property type="entry name" value="4FE4S_FER_1"/>
    <property type="match status" value="1"/>
</dbReference>
<evidence type="ECO:0000313" key="8">
    <source>
        <dbReference type="EMBL" id="MCO8271110.1"/>
    </source>
</evidence>
<dbReference type="CDD" id="cd10560">
    <property type="entry name" value="FDH-O_like"/>
    <property type="match status" value="1"/>
</dbReference>
<keyword evidence="9" id="KW-1185">Reference proteome</keyword>
<comment type="subcellular location">
    <subcellularLocation>
        <location evidence="1">Cell envelope</location>
    </subcellularLocation>
</comment>
<evidence type="ECO:0000256" key="2">
    <source>
        <dbReference type="ARBA" id="ARBA00022485"/>
    </source>
</evidence>
<dbReference type="EMBL" id="JAMYJR010000010">
    <property type="protein sequence ID" value="MCO8271110.1"/>
    <property type="molecule type" value="Genomic_DNA"/>
</dbReference>
<keyword evidence="4" id="KW-0677">Repeat</keyword>
<dbReference type="Gene3D" id="3.30.70.20">
    <property type="match status" value="3"/>
</dbReference>
<keyword evidence="3" id="KW-0479">Metal-binding</keyword>
<organism evidence="8 9">
    <name type="scientific">Paractinoplanes aksuensis</name>
    <dbReference type="NCBI Taxonomy" id="2939490"/>
    <lineage>
        <taxon>Bacteria</taxon>
        <taxon>Bacillati</taxon>
        <taxon>Actinomycetota</taxon>
        <taxon>Actinomycetes</taxon>
        <taxon>Micromonosporales</taxon>
        <taxon>Micromonosporaceae</taxon>
        <taxon>Paractinoplanes</taxon>
    </lineage>
</organism>
<feature type="domain" description="4Fe-4S ferredoxin-type" evidence="7">
    <location>
        <begin position="26"/>
        <end position="56"/>
    </location>
</feature>
<dbReference type="PANTHER" id="PTHR43545">
    <property type="entry name" value="FORMATE DEHYDROGENASE, NITRATE-INDUCIBLE, IRON-SULFUR SUBUNIT"/>
    <property type="match status" value="1"/>
</dbReference>
<evidence type="ECO:0000256" key="1">
    <source>
        <dbReference type="ARBA" id="ARBA00004196"/>
    </source>
</evidence>
<feature type="domain" description="4Fe-4S ferredoxin-type" evidence="7">
    <location>
        <begin position="250"/>
        <end position="279"/>
    </location>
</feature>
<evidence type="ECO:0000256" key="3">
    <source>
        <dbReference type="ARBA" id="ARBA00022723"/>
    </source>
</evidence>
<dbReference type="PROSITE" id="PS51379">
    <property type="entry name" value="4FE4S_FER_2"/>
    <property type="match status" value="3"/>
</dbReference>
<gene>
    <name evidence="8" type="ORF">M1L60_10945</name>
</gene>
<dbReference type="Pfam" id="PF13247">
    <property type="entry name" value="Fer4_11"/>
    <property type="match status" value="1"/>
</dbReference>
<name>A0ABT1DJZ1_9ACTN</name>
<evidence type="ECO:0000256" key="5">
    <source>
        <dbReference type="ARBA" id="ARBA00023004"/>
    </source>
</evidence>
<dbReference type="SUPFAM" id="SSF54862">
    <property type="entry name" value="4Fe-4S ferredoxins"/>
    <property type="match status" value="1"/>
</dbReference>
<keyword evidence="6" id="KW-0411">Iron-sulfur</keyword>
<evidence type="ECO:0000256" key="4">
    <source>
        <dbReference type="ARBA" id="ARBA00022737"/>
    </source>
</evidence>
<accession>A0ABT1DJZ1</accession>
<dbReference type="Proteomes" id="UP001523369">
    <property type="component" value="Unassembled WGS sequence"/>
</dbReference>
<dbReference type="PANTHER" id="PTHR43545:SF6">
    <property type="entry name" value="FORMATE DEHYDROGENASE, NITRATE-INDUCIBLE, IRON-SULFUR SUBUNIT"/>
    <property type="match status" value="1"/>
</dbReference>
<feature type="domain" description="4Fe-4S ferredoxin-type" evidence="7">
    <location>
        <begin position="218"/>
        <end position="249"/>
    </location>
</feature>
<dbReference type="InterPro" id="IPR051555">
    <property type="entry name" value="FDH_Electron_Transfer_Unit"/>
</dbReference>
<evidence type="ECO:0000256" key="6">
    <source>
        <dbReference type="ARBA" id="ARBA00023014"/>
    </source>
</evidence>
<reference evidence="8 9" key="1">
    <citation type="submission" date="2022-06" db="EMBL/GenBank/DDBJ databases">
        <title>New Species of the Genus Actinoplanes, ActinopZanes ferrugineus.</title>
        <authorList>
            <person name="Ding P."/>
        </authorList>
    </citation>
    <scope>NUCLEOTIDE SEQUENCE [LARGE SCALE GENOMIC DNA]</scope>
    <source>
        <strain evidence="8 9">TRM88003</strain>
    </source>
</reference>
<evidence type="ECO:0000259" key="7">
    <source>
        <dbReference type="PROSITE" id="PS51379"/>
    </source>
</evidence>
<protein>
    <submittedName>
        <fullName evidence="8">4Fe-4S dicluster domain-containing protein</fullName>
    </submittedName>
</protein>
<sequence>MMGSNSLYGPLDPAPDAGYTDAPPRMGFFTDTSVCIGCKACEVACKTWNAVPDDGFDLLGQSYDNTGGLTANSWRHVAFIEQPRSSSGAATDTPGAFAGLPVGPSSVPATNVVGARTSVDTGTAPGIPPAVDALAAAATAGSEFLGAAPSGGCGSGSSGGCACSSGAGASASSGAGASAAGISGAGVPAGGVSQGSQFLGMPMSDLPGRTTAAPRSDFRWLMMSNVCKHCTHAGCLDVCPTGALFRTEFGTVVVQDDICNGCGYCISGCPYGVIDRREDDGRAWKCTLCYDRIGDGLMPACATACPTESIQYGELDELRERAALRLESLQSQGVAEARLYGHDPSDGVGGDGAFFLLLDEPEVYGLPPDPHVPTRDVVSMWKKAGLAALTMAATAVVAFAGRRG</sequence>
<dbReference type="InterPro" id="IPR017900">
    <property type="entry name" value="4Fe4S_Fe_S_CS"/>
</dbReference>
<keyword evidence="2" id="KW-0004">4Fe-4S</keyword>